<reference evidence="2" key="1">
    <citation type="submission" date="2021-09" db="EMBL/GenBank/DDBJ databases">
        <authorList>
            <consortium name="AG Swart"/>
            <person name="Singh M."/>
            <person name="Singh A."/>
            <person name="Seah K."/>
            <person name="Emmerich C."/>
        </authorList>
    </citation>
    <scope>NUCLEOTIDE SEQUENCE</scope>
    <source>
        <strain evidence="2">ATCC30299</strain>
    </source>
</reference>
<dbReference type="AlphaFoldDB" id="A0AAU9J465"/>
<comment type="caution">
    <text evidence="2">The sequence shown here is derived from an EMBL/GenBank/DDBJ whole genome shotgun (WGS) entry which is preliminary data.</text>
</comment>
<accession>A0AAU9J465</accession>
<keyword evidence="3" id="KW-1185">Reference proteome</keyword>
<feature type="coiled-coil region" evidence="1">
    <location>
        <begin position="74"/>
        <end position="112"/>
    </location>
</feature>
<proteinExistence type="predicted"/>
<sequence>MELSHPKAISNFQDGKIIKLRSIIQDIPINPSDLSLKLELQSNLLKFKGEYLNKYRLNSSFSPILSSRKDLCKHKAIEIQKKNENKMKKKLQRRYEEEIKRVDEEVKVITCKFDNFQLKDSFKKMNKEALKRRFDLDLYKYKAEKLDMDKLRRLAKSELLKGEVNQMKKQKELNQKKVKHRRSSITVPDIQINSFLTEINTFISK</sequence>
<evidence type="ECO:0000256" key="1">
    <source>
        <dbReference type="SAM" id="Coils"/>
    </source>
</evidence>
<organism evidence="2 3">
    <name type="scientific">Blepharisma stoltei</name>
    <dbReference type="NCBI Taxonomy" id="1481888"/>
    <lineage>
        <taxon>Eukaryota</taxon>
        <taxon>Sar</taxon>
        <taxon>Alveolata</taxon>
        <taxon>Ciliophora</taxon>
        <taxon>Postciliodesmatophora</taxon>
        <taxon>Heterotrichea</taxon>
        <taxon>Heterotrichida</taxon>
        <taxon>Blepharismidae</taxon>
        <taxon>Blepharisma</taxon>
    </lineage>
</organism>
<protein>
    <submittedName>
        <fullName evidence="2">Uncharacterized protein</fullName>
    </submittedName>
</protein>
<keyword evidence="1" id="KW-0175">Coiled coil</keyword>
<dbReference type="EMBL" id="CAJZBQ010000027">
    <property type="protein sequence ID" value="CAG9321036.1"/>
    <property type="molecule type" value="Genomic_DNA"/>
</dbReference>
<evidence type="ECO:0000313" key="3">
    <source>
        <dbReference type="Proteomes" id="UP001162131"/>
    </source>
</evidence>
<evidence type="ECO:0000313" key="2">
    <source>
        <dbReference type="EMBL" id="CAG9321036.1"/>
    </source>
</evidence>
<name>A0AAU9J465_9CILI</name>
<dbReference type="Proteomes" id="UP001162131">
    <property type="component" value="Unassembled WGS sequence"/>
</dbReference>
<gene>
    <name evidence="2" type="ORF">BSTOLATCC_MIC27608</name>
</gene>